<dbReference type="InterPro" id="IPR000014">
    <property type="entry name" value="PAS"/>
</dbReference>
<feature type="domain" description="PAC" evidence="4">
    <location>
        <begin position="280"/>
        <end position="335"/>
    </location>
</feature>
<dbReference type="InterPro" id="IPR013656">
    <property type="entry name" value="PAS_4"/>
</dbReference>
<dbReference type="InterPro" id="IPR029016">
    <property type="entry name" value="GAF-like_dom_sf"/>
</dbReference>
<dbReference type="InterPro" id="IPR003018">
    <property type="entry name" value="GAF"/>
</dbReference>
<keyword evidence="2" id="KW-1133">Transmembrane helix</keyword>
<dbReference type="EMBL" id="LSLI01000032">
    <property type="protein sequence ID" value="KXS32375.1"/>
    <property type="molecule type" value="Genomic_DNA"/>
</dbReference>
<keyword evidence="2" id="KW-0812">Transmembrane</keyword>
<feature type="transmembrane region" description="Helical" evidence="2">
    <location>
        <begin position="6"/>
        <end position="26"/>
    </location>
</feature>
<dbReference type="Gene3D" id="3.30.450.40">
    <property type="match status" value="1"/>
</dbReference>
<dbReference type="SUPFAM" id="SSF55785">
    <property type="entry name" value="PYP-like sensor domain (PAS domain)"/>
    <property type="match status" value="1"/>
</dbReference>
<dbReference type="Pfam" id="PF08448">
    <property type="entry name" value="PAS_4"/>
    <property type="match status" value="1"/>
</dbReference>
<dbReference type="InterPro" id="IPR029787">
    <property type="entry name" value="Nucleotide_cyclase"/>
</dbReference>
<dbReference type="PROSITE" id="PS50112">
    <property type="entry name" value="PAS"/>
    <property type="match status" value="1"/>
</dbReference>
<feature type="domain" description="GGDEF" evidence="5">
    <location>
        <begin position="367"/>
        <end position="500"/>
    </location>
</feature>
<dbReference type="FunFam" id="3.30.70.270:FF:000001">
    <property type="entry name" value="Diguanylate cyclase domain protein"/>
    <property type="match status" value="1"/>
</dbReference>
<keyword evidence="1" id="KW-0175">Coiled coil</keyword>
<feature type="domain" description="PAS" evidence="3">
    <location>
        <begin position="209"/>
        <end position="279"/>
    </location>
</feature>
<dbReference type="InterPro" id="IPR052163">
    <property type="entry name" value="DGC-Regulatory_Protein"/>
</dbReference>
<dbReference type="InterPro" id="IPR043128">
    <property type="entry name" value="Rev_trsase/Diguanyl_cyclase"/>
</dbReference>
<dbReference type="SUPFAM" id="SSF55073">
    <property type="entry name" value="Nucleotide cyclase"/>
    <property type="match status" value="1"/>
</dbReference>
<keyword evidence="2" id="KW-0472">Membrane</keyword>
<proteinExistence type="predicted"/>
<dbReference type="AlphaFoldDB" id="A0A139BUE1"/>
<protein>
    <submittedName>
        <fullName evidence="6">Diguanylate cyclase/phosphodiesterase with PAS/PAC and GAF sensor(S)</fullName>
    </submittedName>
</protein>
<dbReference type="Pfam" id="PF13185">
    <property type="entry name" value="GAF_2"/>
    <property type="match status" value="1"/>
</dbReference>
<evidence type="ECO:0000256" key="1">
    <source>
        <dbReference type="SAM" id="Coils"/>
    </source>
</evidence>
<feature type="transmembrane region" description="Helical" evidence="2">
    <location>
        <begin position="46"/>
        <end position="67"/>
    </location>
</feature>
<dbReference type="Gene3D" id="3.30.70.270">
    <property type="match status" value="1"/>
</dbReference>
<evidence type="ECO:0000259" key="5">
    <source>
        <dbReference type="PROSITE" id="PS50887"/>
    </source>
</evidence>
<dbReference type="Gene3D" id="3.30.450.20">
    <property type="entry name" value="PAS domain"/>
    <property type="match status" value="1"/>
</dbReference>
<gene>
    <name evidence="6" type="ORF">AWT59_1523</name>
</gene>
<evidence type="ECO:0000313" key="6">
    <source>
        <dbReference type="EMBL" id="KXS32375.1"/>
    </source>
</evidence>
<dbReference type="InterPro" id="IPR035965">
    <property type="entry name" value="PAS-like_dom_sf"/>
</dbReference>
<dbReference type="InterPro" id="IPR000700">
    <property type="entry name" value="PAS-assoc_C"/>
</dbReference>
<organism evidence="6 7">
    <name type="scientific">Candidatus Gallionella acididurans</name>
    <dbReference type="NCBI Taxonomy" id="1796491"/>
    <lineage>
        <taxon>Bacteria</taxon>
        <taxon>Pseudomonadati</taxon>
        <taxon>Pseudomonadota</taxon>
        <taxon>Betaproteobacteria</taxon>
        <taxon>Nitrosomonadales</taxon>
        <taxon>Gallionellaceae</taxon>
        <taxon>Gallionella</taxon>
    </lineage>
</organism>
<dbReference type="Pfam" id="PF00990">
    <property type="entry name" value="GGDEF"/>
    <property type="match status" value="1"/>
</dbReference>
<evidence type="ECO:0000256" key="2">
    <source>
        <dbReference type="SAM" id="Phobius"/>
    </source>
</evidence>
<feature type="coiled-coil region" evidence="1">
    <location>
        <begin position="19"/>
        <end position="48"/>
    </location>
</feature>
<dbReference type="CDD" id="cd01949">
    <property type="entry name" value="GGDEF"/>
    <property type="match status" value="1"/>
</dbReference>
<dbReference type="InterPro" id="IPR000160">
    <property type="entry name" value="GGDEF_dom"/>
</dbReference>
<name>A0A139BUE1_9PROT</name>
<dbReference type="GO" id="GO:0003824">
    <property type="term" value="F:catalytic activity"/>
    <property type="evidence" value="ECO:0007669"/>
    <property type="project" value="UniProtKB-ARBA"/>
</dbReference>
<dbReference type="NCBIfam" id="TIGR00254">
    <property type="entry name" value="GGDEF"/>
    <property type="match status" value="1"/>
</dbReference>
<dbReference type="PANTHER" id="PTHR46663:SF3">
    <property type="entry name" value="SLL0267 PROTEIN"/>
    <property type="match status" value="1"/>
</dbReference>
<dbReference type="PROSITE" id="PS50113">
    <property type="entry name" value="PAC"/>
    <property type="match status" value="1"/>
</dbReference>
<dbReference type="SMART" id="SM00267">
    <property type="entry name" value="GGDEF"/>
    <property type="match status" value="1"/>
</dbReference>
<comment type="caution">
    <text evidence="6">The sequence shown here is derived from an EMBL/GenBank/DDBJ whole genome shotgun (WGS) entry which is preliminary data.</text>
</comment>
<evidence type="ECO:0000259" key="3">
    <source>
        <dbReference type="PROSITE" id="PS50112"/>
    </source>
</evidence>
<evidence type="ECO:0000259" key="4">
    <source>
        <dbReference type="PROSITE" id="PS50113"/>
    </source>
</evidence>
<dbReference type="PATRIC" id="fig|1796491.3.peg.1673"/>
<dbReference type="SUPFAM" id="SSF55781">
    <property type="entry name" value="GAF domain-like"/>
    <property type="match status" value="1"/>
</dbReference>
<dbReference type="PANTHER" id="PTHR46663">
    <property type="entry name" value="DIGUANYLATE CYCLASE DGCT-RELATED"/>
    <property type="match status" value="1"/>
</dbReference>
<dbReference type="NCBIfam" id="TIGR00229">
    <property type="entry name" value="sensory_box"/>
    <property type="match status" value="1"/>
</dbReference>
<reference evidence="6 7" key="2">
    <citation type="submission" date="2016-03" db="EMBL/GenBank/DDBJ databases">
        <title>New uncultured bacterium of the family Gallionellaceae from acid mine drainage: description and reconstruction of genome based on metagenomic analysis of microbial community.</title>
        <authorList>
            <person name="Kadnikov V."/>
            <person name="Ivasenko D."/>
            <person name="Beletsky A."/>
            <person name="Mardanov A."/>
            <person name="Danilova E."/>
            <person name="Pimenov N."/>
            <person name="Karnachuk O."/>
            <person name="Ravin N."/>
        </authorList>
    </citation>
    <scope>NUCLEOTIDE SEQUENCE [LARGE SCALE GENOMIC DNA]</scope>
    <source>
        <strain evidence="6">ShG14-8</strain>
    </source>
</reference>
<dbReference type="SMART" id="SM00065">
    <property type="entry name" value="GAF"/>
    <property type="match status" value="1"/>
</dbReference>
<accession>A0A139BUE1</accession>
<reference evidence="6 7" key="1">
    <citation type="submission" date="2016-02" db="EMBL/GenBank/DDBJ databases">
        <authorList>
            <person name="Wen L."/>
            <person name="He K."/>
            <person name="Yang H."/>
        </authorList>
    </citation>
    <scope>NUCLEOTIDE SEQUENCE [LARGE SCALE GENOMIC DNA]</scope>
    <source>
        <strain evidence="6">ShG14-8</strain>
    </source>
</reference>
<dbReference type="Proteomes" id="UP000070578">
    <property type="component" value="Unassembled WGS sequence"/>
</dbReference>
<evidence type="ECO:0000313" key="7">
    <source>
        <dbReference type="Proteomes" id="UP000070578"/>
    </source>
</evidence>
<sequence length="507" mass="56195">MLAFSLLLTGGIAAAVFYIILIKRRLARDRAERKQAEQREQIRSHVLELLAHGAPLATILGAIVRGLEQEKPDMLCSIMLLDSEGKHLLNGAAPSLPDFYNDAVDGFGIGIGAGSFGTTAFTGQRVIVADVRTHPYWAPYRELTARAGLGACWSEPIRSASGKVLGAFAIYHRQAHHPSDDEIRLIEQTANLAEIALGRSRADQALRESEKLLSDILENVTSYIYMKDTSGRYLFANRLLRERFAAPMEEIVGYDDSKFFDADTAANMRKDDLRVLHHGETIQAEETNHNLLTGVMDVFLSVKLPLRRENGSIYALCGISTDISKRKEVEEHMQHMAQYDALTHLPNRALFNDRLQQAIAAAQRNKARLALMFIDLDKFKPVNDTYGHGVGDLLLKEVALRIQDCLRDSDTAARIGGDEFVILLPAIETQQDAARVGEKILHALNRPFALAGHTLEISGSIGVAVYPEHGRDEKLLVKSADIAMYHAKKNGRNNVRLYQPGLQGISE</sequence>
<dbReference type="PROSITE" id="PS50887">
    <property type="entry name" value="GGDEF"/>
    <property type="match status" value="1"/>
</dbReference>